<organism evidence="1 2">
    <name type="scientific">Prevotella multiformis DSM 16608</name>
    <dbReference type="NCBI Taxonomy" id="888743"/>
    <lineage>
        <taxon>Bacteria</taxon>
        <taxon>Pseudomonadati</taxon>
        <taxon>Bacteroidota</taxon>
        <taxon>Bacteroidia</taxon>
        <taxon>Bacteroidales</taxon>
        <taxon>Prevotellaceae</taxon>
        <taxon>Prevotella</taxon>
    </lineage>
</organism>
<protein>
    <submittedName>
        <fullName evidence="1">Uncharacterized protein</fullName>
    </submittedName>
</protein>
<evidence type="ECO:0000313" key="1">
    <source>
        <dbReference type="EMBL" id="EGC21400.1"/>
    </source>
</evidence>
<dbReference type="STRING" id="888743.HMPREF9141_0150"/>
<gene>
    <name evidence="1" type="ORF">HMPREF9141_0150</name>
</gene>
<accession>F0F3I4</accession>
<keyword evidence="2" id="KW-1185">Reference proteome</keyword>
<dbReference type="HOGENOM" id="CLU_2668032_0_0_10"/>
<proteinExistence type="predicted"/>
<reference evidence="1 2" key="1">
    <citation type="submission" date="2011-01" db="EMBL/GenBank/DDBJ databases">
        <authorList>
            <person name="Muzny D."/>
            <person name="Qin X."/>
            <person name="Deng J."/>
            <person name="Jiang H."/>
            <person name="Liu Y."/>
            <person name="Qu J."/>
            <person name="Song X.-Z."/>
            <person name="Zhang L."/>
            <person name="Thornton R."/>
            <person name="Coyle M."/>
            <person name="Francisco L."/>
            <person name="Jackson L."/>
            <person name="Javaid M."/>
            <person name="Korchina V."/>
            <person name="Kovar C."/>
            <person name="Mata R."/>
            <person name="Mathew T."/>
            <person name="Ngo R."/>
            <person name="Nguyen L."/>
            <person name="Nguyen N."/>
            <person name="Okwuonu G."/>
            <person name="Ongeri F."/>
            <person name="Pham C."/>
            <person name="Simmons D."/>
            <person name="Wilczek-Boney K."/>
            <person name="Hale W."/>
            <person name="Jakkamsetti A."/>
            <person name="Pham P."/>
            <person name="Ruth R."/>
            <person name="San Lucas F."/>
            <person name="Warren J."/>
            <person name="Zhang J."/>
            <person name="Zhao Z."/>
            <person name="Zhou C."/>
            <person name="Zhu D."/>
            <person name="Lee S."/>
            <person name="Bess C."/>
            <person name="Blankenburg K."/>
            <person name="Forbes L."/>
            <person name="Fu Q."/>
            <person name="Gubbala S."/>
            <person name="Hirani K."/>
            <person name="Jayaseelan J.C."/>
            <person name="Lara F."/>
            <person name="Munidasa M."/>
            <person name="Palculict T."/>
            <person name="Patil S."/>
            <person name="Pu L.-L."/>
            <person name="Saada N."/>
            <person name="Tang L."/>
            <person name="Weissenberger G."/>
            <person name="Zhu Y."/>
            <person name="Hemphill L."/>
            <person name="Shang Y."/>
            <person name="Youmans B."/>
            <person name="Ayvaz T."/>
            <person name="Ross M."/>
            <person name="Santibanez J."/>
            <person name="Aqrawi P."/>
            <person name="Gross S."/>
            <person name="Joshi V."/>
            <person name="Fowler G."/>
            <person name="Nazareth L."/>
            <person name="Reid J."/>
            <person name="Worley K."/>
            <person name="Petrosino J."/>
            <person name="Highlander S."/>
            <person name="Gibbs R."/>
        </authorList>
    </citation>
    <scope>NUCLEOTIDE SEQUENCE [LARGE SCALE GENOMIC DNA]</scope>
    <source>
        <strain evidence="1 2">DSM 16608</strain>
    </source>
</reference>
<name>F0F3I4_9BACT</name>
<dbReference type="EMBL" id="AEWX01000001">
    <property type="protein sequence ID" value="EGC21400.1"/>
    <property type="molecule type" value="Genomic_DNA"/>
</dbReference>
<dbReference type="AlphaFoldDB" id="F0F3I4"/>
<sequence length="75" mass="8408">MFDSGGHFFSPVMGGIGIQKILNDCSLFEPLWLHQGIIYAIHCAACSRNTTIRQVIVADVQYYIQLNSYVLTKSL</sequence>
<dbReference type="Proteomes" id="UP000005697">
    <property type="component" value="Unassembled WGS sequence"/>
</dbReference>
<evidence type="ECO:0000313" key="2">
    <source>
        <dbReference type="Proteomes" id="UP000005697"/>
    </source>
</evidence>
<comment type="caution">
    <text evidence="1">The sequence shown here is derived from an EMBL/GenBank/DDBJ whole genome shotgun (WGS) entry which is preliminary data.</text>
</comment>